<name>A0A6F9EG58_9BACL</name>
<dbReference type="AlphaFoldDB" id="A0A6F9EG58"/>
<sequence>MPMRNGNKHSDTDQLIGACVRSVPMRNGNVTVPVKSNANNFRFVACL</sequence>
<evidence type="ECO:0000313" key="2">
    <source>
        <dbReference type="Proteomes" id="UP000502196"/>
    </source>
</evidence>
<organism evidence="1 2">
    <name type="scientific">Kyrpidia spormannii</name>
    <dbReference type="NCBI Taxonomy" id="2055160"/>
    <lineage>
        <taxon>Bacteria</taxon>
        <taxon>Bacillati</taxon>
        <taxon>Bacillota</taxon>
        <taxon>Bacilli</taxon>
        <taxon>Bacillales</taxon>
        <taxon>Alicyclobacillaceae</taxon>
        <taxon>Kyrpidia</taxon>
    </lineage>
</organism>
<proteinExistence type="predicted"/>
<dbReference type="Proteomes" id="UP000502196">
    <property type="component" value="Chromosome"/>
</dbReference>
<accession>A0A6F9EG58</accession>
<evidence type="ECO:0000313" key="1">
    <source>
        <dbReference type="EMBL" id="CAB3395556.1"/>
    </source>
</evidence>
<dbReference type="EMBL" id="LR792683">
    <property type="protein sequence ID" value="CAB3395556.1"/>
    <property type="molecule type" value="Genomic_DNA"/>
</dbReference>
<reference evidence="1 2" key="1">
    <citation type="submission" date="2020-04" db="EMBL/GenBank/DDBJ databases">
        <authorList>
            <person name="Hogendoorn C."/>
        </authorList>
    </citation>
    <scope>NUCLEOTIDE SEQUENCE [LARGE SCALE GENOMIC DNA]</scope>
    <source>
        <strain evidence="1">COOX1</strain>
    </source>
</reference>
<gene>
    <name evidence="1" type="ORF">COOX1_2971</name>
</gene>
<protein>
    <submittedName>
        <fullName evidence="1">Uncharacterized protein</fullName>
    </submittedName>
</protein>